<dbReference type="InterPro" id="IPR010845">
    <property type="entry name" value="FlaF"/>
</dbReference>
<keyword evidence="2" id="KW-0966">Cell projection</keyword>
<accession>A0A9J7ATK9</accession>
<reference evidence="2" key="1">
    <citation type="submission" date="2022-08" db="EMBL/GenBank/DDBJ databases">
        <title>Nisaea acidiphila sp. nov., isolated from a marine algal debris and emended description of the genus Nisaea Urios et al. 2008.</title>
        <authorList>
            <person name="Kwon K."/>
        </authorList>
    </citation>
    <scope>NUCLEOTIDE SEQUENCE</scope>
    <source>
        <strain evidence="2">MEBiC11861</strain>
    </source>
</reference>
<evidence type="ECO:0000256" key="1">
    <source>
        <dbReference type="SAM" id="MobiDB-lite"/>
    </source>
</evidence>
<keyword evidence="3" id="KW-1185">Reference proteome</keyword>
<dbReference type="Proteomes" id="UP001060336">
    <property type="component" value="Chromosome"/>
</dbReference>
<name>A0A9J7ATK9_9PROT</name>
<dbReference type="KEGG" id="naci:NUH88_02155"/>
<dbReference type="RefSeq" id="WP_257769678.1">
    <property type="nucleotide sequence ID" value="NZ_CP102480.1"/>
</dbReference>
<proteinExistence type="predicted"/>
<feature type="compositionally biased region" description="Low complexity" evidence="1">
    <location>
        <begin position="124"/>
        <end position="137"/>
    </location>
</feature>
<sequence length="145" mass="15673">MSGIDAYKKTINQTATSRDTEYRLLAQVTSELIKAIDNQNDAKNDPKKMSQVASALNWNKQVWDVFVEDCGTAGNQLPRELRAAIVSLGIWVTKETALALEGEGDIDSLVAVNRDIMKGLKPEQATSASPQPQPSSAVGSILDKA</sequence>
<keyword evidence="2" id="KW-0969">Cilium</keyword>
<evidence type="ECO:0000313" key="3">
    <source>
        <dbReference type="Proteomes" id="UP001060336"/>
    </source>
</evidence>
<protein>
    <submittedName>
        <fullName evidence="2">Flagellar biosynthesis regulator FlaF</fullName>
    </submittedName>
</protein>
<gene>
    <name evidence="2" type="primary">flaF</name>
    <name evidence="2" type="ORF">NUH88_02155</name>
</gene>
<organism evidence="2 3">
    <name type="scientific">Nisaea acidiphila</name>
    <dbReference type="NCBI Taxonomy" id="1862145"/>
    <lineage>
        <taxon>Bacteria</taxon>
        <taxon>Pseudomonadati</taxon>
        <taxon>Pseudomonadota</taxon>
        <taxon>Alphaproteobacteria</taxon>
        <taxon>Rhodospirillales</taxon>
        <taxon>Thalassobaculaceae</taxon>
        <taxon>Nisaea</taxon>
    </lineage>
</organism>
<dbReference type="EMBL" id="CP102480">
    <property type="protein sequence ID" value="UUX50502.1"/>
    <property type="molecule type" value="Genomic_DNA"/>
</dbReference>
<evidence type="ECO:0000313" key="2">
    <source>
        <dbReference type="EMBL" id="UUX50502.1"/>
    </source>
</evidence>
<dbReference type="GO" id="GO:0044781">
    <property type="term" value="P:bacterial-type flagellum organization"/>
    <property type="evidence" value="ECO:0007669"/>
    <property type="project" value="InterPro"/>
</dbReference>
<dbReference type="Pfam" id="PF07309">
    <property type="entry name" value="FlaF"/>
    <property type="match status" value="1"/>
</dbReference>
<feature type="region of interest" description="Disordered" evidence="1">
    <location>
        <begin position="121"/>
        <end position="145"/>
    </location>
</feature>
<dbReference type="AlphaFoldDB" id="A0A9J7ATK9"/>
<keyword evidence="2" id="KW-0282">Flagellum</keyword>
<dbReference type="NCBIfam" id="NF009435">
    <property type="entry name" value="PRK12794.1"/>
    <property type="match status" value="1"/>
</dbReference>